<dbReference type="EMBL" id="CP013107">
    <property type="protein sequence ID" value="APG91158.1"/>
    <property type="molecule type" value="Genomic_DNA"/>
</dbReference>
<proteinExistence type="predicted"/>
<dbReference type="AlphaFoldDB" id="A0A1L3LM35"/>
<dbReference type="Pfam" id="PF06791">
    <property type="entry name" value="TMP_2"/>
    <property type="match status" value="1"/>
</dbReference>
<keyword evidence="4" id="KW-1185">Reference proteome</keyword>
<evidence type="ECO:0000256" key="1">
    <source>
        <dbReference type="SAM" id="MobiDB-lite"/>
    </source>
</evidence>
<evidence type="ECO:0000259" key="2">
    <source>
        <dbReference type="Pfam" id="PF06791"/>
    </source>
</evidence>
<evidence type="ECO:0000313" key="3">
    <source>
        <dbReference type="EMBL" id="APG91158.1"/>
    </source>
</evidence>
<reference evidence="3 4" key="1">
    <citation type="submission" date="2015-10" db="EMBL/GenBank/DDBJ databases">
        <title>Genomic differences between typical nodule nitrogen-fixing rhizobial strains and those coming from bean seeds.</title>
        <authorList>
            <person name="Peralta H."/>
            <person name="Aguilar-Vera A."/>
            <person name="Diaz R."/>
            <person name="Mora Y."/>
            <person name="Martinez-Batallar G."/>
            <person name="Salazar E."/>
            <person name="Vargas-Lagunas C."/>
            <person name="Encarnacion S."/>
            <person name="Girard L."/>
            <person name="Mora J."/>
        </authorList>
    </citation>
    <scope>NUCLEOTIDE SEQUENCE [LARGE SCALE GENOMIC DNA]</scope>
    <source>
        <strain evidence="3 4">CFNEI 73</strain>
    </source>
</reference>
<dbReference type="InterPro" id="IPR009628">
    <property type="entry name" value="Phage_tape_measure_N"/>
</dbReference>
<name>A0A1L3LM35_9HYPH</name>
<feature type="domain" description="Bacteriophage tail tape measure N-terminal" evidence="2">
    <location>
        <begin position="159"/>
        <end position="239"/>
    </location>
</feature>
<dbReference type="OrthoDB" id="8421800at2"/>
<organism evidence="3 4">
    <name type="scientific">Sinorhizobium americanum</name>
    <dbReference type="NCBI Taxonomy" id="194963"/>
    <lineage>
        <taxon>Bacteria</taxon>
        <taxon>Pseudomonadati</taxon>
        <taxon>Pseudomonadota</taxon>
        <taxon>Alphaproteobacteria</taxon>
        <taxon>Hyphomicrobiales</taxon>
        <taxon>Rhizobiaceae</taxon>
        <taxon>Sinorhizobium/Ensifer group</taxon>
        <taxon>Sinorhizobium</taxon>
    </lineage>
</organism>
<sequence>MTEATLGFKIDSSPAAKGAADLDQLTASAGRTQQAVGKLENEVEQLGDALGKAGQGAGKLKPPIDDLGRSFGSQDEHVRAFRMEVERLTLKYQPLAKATRDYEASVGEIQRAHKLGAITAQEMTAALDRERQAYERLKTSATAAGAAVKAANSNRGGAQSFNSANAAFQFQDIAVTAAMGMNPLMIGLQQGTQLAAVVGSMERPVAGLAAAFTSLINPVSVVTIGLTAGVAALVQYFTTAEGGTGKTNTLFEEQNDLIRRAAALWGDAAPQLKAYVDELDRADKITQGREASEILAGRELDGLGEQLQGIGQQFSEAVRGLRGIDADPAFIRDFSQAFGDLRQRLDDGTASIADINNAQRLLSEAVDRYGIKSVLGFRDAFDLITKSIRDSIEAAKQARAEWIAAIAGGTNVQDIISGSFFTDNGRTMRTADFVPLNPAVPSRRPNIELSGDPDATTILNPDGRLTNVPVPGQKPNFFELEEQKEKVDDVTKAYRQAAEAKADFWLDVSFQERQAERSAIDRQVASTLSRYGMNEDLNSQEANAIRSQLQREQNRELVGSFLTDFRDGLLENSGDIGKAMGDAIKNALLNALAKASDQAIERLTNSLVNMFFNGGTSSSASVGGGAATTTLGALLGYGGKAANDNRSAGGINAYAKAIQSIESGGNYGALGPITRSGDRAYGAYQVMGANIGPWSEAALGRRLSASEFLRDPSAQDSIFNHRFGGYVDKYGASGAAQAWFGGPGSVGKGGMGADILGTTGNAYVAKFNNALEKASGSLGQFGGGLSQFGQVLASGASGGGSGLLSSLSSFGMSVFSRSGQFASAMLSGGIGLFANGTSYAPGGLSIVGERGPELVNLPQGSGVTSNHKLMQALNDNGSRSTSNQRPQLNVYVQGANSDAQIREMSRQGAQEALYRYNEDQARSGFGDNQKKFNSRKG</sequence>
<feature type="compositionally biased region" description="Basic and acidic residues" evidence="1">
    <location>
        <begin position="62"/>
        <end position="71"/>
    </location>
</feature>
<gene>
    <name evidence="3" type="ORF">SAMCFNEI73_Ch1869</name>
</gene>
<protein>
    <submittedName>
        <fullName evidence="3">Phage tail protein</fullName>
    </submittedName>
</protein>
<evidence type="ECO:0000313" key="4">
    <source>
        <dbReference type="Proteomes" id="UP000182306"/>
    </source>
</evidence>
<dbReference type="KEGG" id="same:SAMCFNEI73_Ch1869"/>
<feature type="region of interest" description="Disordered" evidence="1">
    <location>
        <begin position="52"/>
        <end position="71"/>
    </location>
</feature>
<dbReference type="Proteomes" id="UP000182306">
    <property type="component" value="Chromosome"/>
</dbReference>
<accession>A0A1L3LM35</accession>
<dbReference type="RefSeq" id="WP_064253701.1">
    <property type="nucleotide sequence ID" value="NZ_CP013107.1"/>
</dbReference>
<feature type="region of interest" description="Disordered" evidence="1">
    <location>
        <begin position="918"/>
        <end position="937"/>
    </location>
</feature>
<dbReference type="STRING" id="194963.SAMCFNEI73_Ch1869"/>